<proteinExistence type="predicted"/>
<evidence type="ECO:0000313" key="3">
    <source>
        <dbReference type="EMBL" id="GKT28878.1"/>
    </source>
</evidence>
<dbReference type="EMBL" id="BQXS01000522">
    <property type="protein sequence ID" value="GKT28878.1"/>
    <property type="molecule type" value="Genomic_DNA"/>
</dbReference>
<name>A0ABQ5K8K0_9EUKA</name>
<protein>
    <submittedName>
        <fullName evidence="3">Uncharacterized protein</fullName>
    </submittedName>
</protein>
<keyword evidence="4" id="KW-1185">Reference proteome</keyword>
<feature type="transmembrane region" description="Helical" evidence="2">
    <location>
        <begin position="33"/>
        <end position="55"/>
    </location>
</feature>
<gene>
    <name evidence="3" type="ORF">ADUPG1_000917</name>
</gene>
<dbReference type="Proteomes" id="UP001057375">
    <property type="component" value="Unassembled WGS sequence"/>
</dbReference>
<sequence length="127" mass="14235">MIGCGVACLIASAIQHAKFFPKDKLCTSGFVVIFGRTWLLLICPFLTALALKLLISEEEKDLTRMFGDDYLIYKASTPMIVPLFKIFKRPPKNIHPTSSDNICSKKGSTTKHSKGETTEFRHKGKKK</sequence>
<dbReference type="Gene3D" id="1.20.120.1630">
    <property type="match status" value="1"/>
</dbReference>
<comment type="caution">
    <text evidence="3">The sequence shown here is derived from an EMBL/GenBank/DDBJ whole genome shotgun (WGS) entry which is preliminary data.</text>
</comment>
<evidence type="ECO:0000313" key="4">
    <source>
        <dbReference type="Proteomes" id="UP001057375"/>
    </source>
</evidence>
<evidence type="ECO:0000256" key="2">
    <source>
        <dbReference type="SAM" id="Phobius"/>
    </source>
</evidence>
<accession>A0ABQ5K8K0</accession>
<keyword evidence="2" id="KW-0812">Transmembrane</keyword>
<reference evidence="3" key="1">
    <citation type="submission" date="2022-03" db="EMBL/GenBank/DDBJ databases">
        <title>Draft genome sequence of Aduncisulcus paluster, a free-living microaerophilic Fornicata.</title>
        <authorList>
            <person name="Yuyama I."/>
            <person name="Kume K."/>
            <person name="Tamura T."/>
            <person name="Inagaki Y."/>
            <person name="Hashimoto T."/>
        </authorList>
    </citation>
    <scope>NUCLEOTIDE SEQUENCE</scope>
    <source>
        <strain evidence="3">NY0171</strain>
    </source>
</reference>
<evidence type="ECO:0000256" key="1">
    <source>
        <dbReference type="SAM" id="MobiDB-lite"/>
    </source>
</evidence>
<keyword evidence="2" id="KW-1133">Transmembrane helix</keyword>
<organism evidence="3 4">
    <name type="scientific">Aduncisulcus paluster</name>
    <dbReference type="NCBI Taxonomy" id="2918883"/>
    <lineage>
        <taxon>Eukaryota</taxon>
        <taxon>Metamonada</taxon>
        <taxon>Carpediemonas-like organisms</taxon>
        <taxon>Aduncisulcus</taxon>
    </lineage>
</organism>
<feature type="region of interest" description="Disordered" evidence="1">
    <location>
        <begin position="91"/>
        <end position="127"/>
    </location>
</feature>
<keyword evidence="2" id="KW-0472">Membrane</keyword>